<evidence type="ECO:0000256" key="1">
    <source>
        <dbReference type="ARBA" id="ARBA00010646"/>
    </source>
</evidence>
<gene>
    <name evidence="3" type="primary">acm</name>
    <name evidence="3" type="ORF">LRLFYP97_00937</name>
</gene>
<proteinExistence type="inferred from homology"/>
<comment type="similarity">
    <text evidence="1">Belongs to the glycosyl hydrolase 25 family.</text>
</comment>
<organism evidence="3">
    <name type="scientific">Lacticaseibacillus rhamnosus</name>
    <name type="common">Lactobacillus rhamnosus</name>
    <dbReference type="NCBI Taxonomy" id="47715"/>
    <lineage>
        <taxon>Bacteria</taxon>
        <taxon>Bacillati</taxon>
        <taxon>Bacillota</taxon>
        <taxon>Bacilli</taxon>
        <taxon>Lactobacillales</taxon>
        <taxon>Lactobacillaceae</taxon>
        <taxon>Lacticaseibacillus</taxon>
    </lineage>
</organism>
<dbReference type="GO" id="GO:0003796">
    <property type="term" value="F:lysozyme activity"/>
    <property type="evidence" value="ECO:0007669"/>
    <property type="project" value="UniProtKB-EC"/>
</dbReference>
<protein>
    <submittedName>
        <fullName evidence="3">Lysozyme M1</fullName>
        <ecNumber evidence="3">3.2.1.17</ecNumber>
    </submittedName>
</protein>
<name>A0A6N2Y0W6_LACRH</name>
<dbReference type="PANTHER" id="PTHR34135">
    <property type="entry name" value="LYSOZYME"/>
    <property type="match status" value="1"/>
</dbReference>
<keyword evidence="2" id="KW-0472">Membrane</keyword>
<dbReference type="AlphaFoldDB" id="A0A6N2Y0W6"/>
<sequence length="273" mass="31326">MAKARPSRLRPLTLRSLTALAHAHFILERMLLMRRRRVIYANTYRHRRRLWFLLISAGVVTALVIGWWLLRNPRPDPTAYPVLGVRLDQTDGVQDFDRLRSSRVSFVYLKATEGSSYFDDNFNTNFTQAAGSRMSIGVYHVFSFETTPEAQAAQFIRKVGSNIGDLPIGIYLSYYREQKPSSAWLTQHLTEFITLVQQRYHRQVLLMGSPDILKVVKTVVPQAPRWTITDKRPADNGGFWQYTDGARLPDGPQASYRAAVFMGKRSTFLKLAQ</sequence>
<dbReference type="SUPFAM" id="SSF51445">
    <property type="entry name" value="(Trans)glycosidases"/>
    <property type="match status" value="1"/>
</dbReference>
<dbReference type="PANTHER" id="PTHR34135:SF2">
    <property type="entry name" value="LYSOZYME"/>
    <property type="match status" value="1"/>
</dbReference>
<dbReference type="Pfam" id="PF01183">
    <property type="entry name" value="Glyco_hydro_25"/>
    <property type="match status" value="1"/>
</dbReference>
<feature type="transmembrane region" description="Helical" evidence="2">
    <location>
        <begin position="51"/>
        <end position="70"/>
    </location>
</feature>
<keyword evidence="2" id="KW-0812">Transmembrane</keyword>
<dbReference type="EC" id="3.2.1.17" evidence="3"/>
<dbReference type="GO" id="GO:0016052">
    <property type="term" value="P:carbohydrate catabolic process"/>
    <property type="evidence" value="ECO:0007669"/>
    <property type="project" value="TreeGrafter"/>
</dbReference>
<evidence type="ECO:0000256" key="2">
    <source>
        <dbReference type="SAM" id="Phobius"/>
    </source>
</evidence>
<accession>A0A6N2Y0W6</accession>
<dbReference type="InterPro" id="IPR017853">
    <property type="entry name" value="GH"/>
</dbReference>
<dbReference type="CDD" id="cd06419">
    <property type="entry name" value="GH25_muramidase_2"/>
    <property type="match status" value="1"/>
</dbReference>
<dbReference type="NCBIfam" id="NF040517">
    <property type="entry name" value="Lacto_Palin_RP2"/>
    <property type="match status" value="1"/>
</dbReference>
<reference evidence="3" key="1">
    <citation type="submission" date="2019-11" db="EMBL/GenBank/DDBJ databases">
        <authorList>
            <person name="Feng L."/>
        </authorList>
    </citation>
    <scope>NUCLEOTIDE SEQUENCE</scope>
    <source>
        <strain evidence="3">LrhamnosusLFYP97</strain>
    </source>
</reference>
<dbReference type="InterPro" id="IPR002053">
    <property type="entry name" value="Glyco_hydro_25"/>
</dbReference>
<dbReference type="PROSITE" id="PS51904">
    <property type="entry name" value="GLYCOSYL_HYDROL_F25_2"/>
    <property type="match status" value="1"/>
</dbReference>
<dbReference type="Gene3D" id="3.20.20.80">
    <property type="entry name" value="Glycosidases"/>
    <property type="match status" value="1"/>
</dbReference>
<keyword evidence="3" id="KW-0326">Glycosidase</keyword>
<dbReference type="GO" id="GO:0009253">
    <property type="term" value="P:peptidoglycan catabolic process"/>
    <property type="evidence" value="ECO:0007669"/>
    <property type="project" value="InterPro"/>
</dbReference>
<keyword evidence="3" id="KW-0378">Hydrolase</keyword>
<dbReference type="GO" id="GO:0016998">
    <property type="term" value="P:cell wall macromolecule catabolic process"/>
    <property type="evidence" value="ECO:0007669"/>
    <property type="project" value="InterPro"/>
</dbReference>
<keyword evidence="2" id="KW-1133">Transmembrane helix</keyword>
<evidence type="ECO:0000313" key="3">
    <source>
        <dbReference type="EMBL" id="VYT59832.1"/>
    </source>
</evidence>
<dbReference type="EMBL" id="CACRTK010000021">
    <property type="protein sequence ID" value="VYT59832.1"/>
    <property type="molecule type" value="Genomic_DNA"/>
</dbReference>
<dbReference type="AntiFam" id="ANF00267">
    <property type="entry name" value="DNA repeat translations related to WP_015765070.1"/>
</dbReference>